<dbReference type="AlphaFoldDB" id="A0AAV4QVH9"/>
<keyword evidence="3" id="KW-1185">Reference proteome</keyword>
<feature type="region of interest" description="Disordered" evidence="1">
    <location>
        <begin position="1"/>
        <end position="71"/>
    </location>
</feature>
<reference evidence="2 3" key="1">
    <citation type="submission" date="2021-06" db="EMBL/GenBank/DDBJ databases">
        <title>Caerostris extrusa draft genome.</title>
        <authorList>
            <person name="Kono N."/>
            <person name="Arakawa K."/>
        </authorList>
    </citation>
    <scope>NUCLEOTIDE SEQUENCE [LARGE SCALE GENOMIC DNA]</scope>
</reference>
<evidence type="ECO:0000313" key="3">
    <source>
        <dbReference type="Proteomes" id="UP001054945"/>
    </source>
</evidence>
<dbReference type="Proteomes" id="UP001054945">
    <property type="component" value="Unassembled WGS sequence"/>
</dbReference>
<feature type="compositionally biased region" description="Basic and acidic residues" evidence="1">
    <location>
        <begin position="1"/>
        <end position="26"/>
    </location>
</feature>
<evidence type="ECO:0000256" key="1">
    <source>
        <dbReference type="SAM" id="MobiDB-lite"/>
    </source>
</evidence>
<evidence type="ECO:0000313" key="2">
    <source>
        <dbReference type="EMBL" id="GIY11718.1"/>
    </source>
</evidence>
<protein>
    <submittedName>
        <fullName evidence="2">Uncharacterized protein</fullName>
    </submittedName>
</protein>
<name>A0AAV4QVH9_CAEEX</name>
<dbReference type="EMBL" id="BPLR01006686">
    <property type="protein sequence ID" value="GIY11718.1"/>
    <property type="molecule type" value="Genomic_DNA"/>
</dbReference>
<comment type="caution">
    <text evidence="2">The sequence shown here is derived from an EMBL/GenBank/DDBJ whole genome shotgun (WGS) entry which is preliminary data.</text>
</comment>
<organism evidence="2 3">
    <name type="scientific">Caerostris extrusa</name>
    <name type="common">Bark spider</name>
    <name type="synonym">Caerostris bankana</name>
    <dbReference type="NCBI Taxonomy" id="172846"/>
    <lineage>
        <taxon>Eukaryota</taxon>
        <taxon>Metazoa</taxon>
        <taxon>Ecdysozoa</taxon>
        <taxon>Arthropoda</taxon>
        <taxon>Chelicerata</taxon>
        <taxon>Arachnida</taxon>
        <taxon>Araneae</taxon>
        <taxon>Araneomorphae</taxon>
        <taxon>Entelegynae</taxon>
        <taxon>Araneoidea</taxon>
        <taxon>Araneidae</taxon>
        <taxon>Caerostris</taxon>
    </lineage>
</organism>
<sequence length="101" mass="11058">MDGEDSKDPKGKENKRPEMNAKDEHFAPSLNQNESTEEKIKGTNYSLPHLPGTPDSTTKCGQSDGRKRSPVRFPALLIPSPDKASRPRSTVAGILFLPSIL</sequence>
<accession>A0AAV4QVH9</accession>
<gene>
    <name evidence="2" type="primary">X975_26607</name>
    <name evidence="2" type="ORF">CEXT_8811</name>
</gene>
<proteinExistence type="predicted"/>